<feature type="compositionally biased region" description="Basic residues" evidence="1">
    <location>
        <begin position="85"/>
        <end position="98"/>
    </location>
</feature>
<evidence type="ECO:0000313" key="4">
    <source>
        <dbReference type="Proteomes" id="UP000578569"/>
    </source>
</evidence>
<keyword evidence="2" id="KW-0472">Membrane</keyword>
<feature type="region of interest" description="Disordered" evidence="1">
    <location>
        <begin position="77"/>
        <end position="116"/>
    </location>
</feature>
<evidence type="ECO:0000256" key="2">
    <source>
        <dbReference type="SAM" id="Phobius"/>
    </source>
</evidence>
<comment type="caution">
    <text evidence="3">The sequence shown here is derived from an EMBL/GenBank/DDBJ whole genome shotgun (WGS) entry which is preliminary data.</text>
</comment>
<reference evidence="3 4" key="1">
    <citation type="submission" date="2020-08" db="EMBL/GenBank/DDBJ databases">
        <title>Genomic Encyclopedia of Type Strains, Phase IV (KMG-IV): sequencing the most valuable type-strain genomes for metagenomic binning, comparative biology and taxonomic classification.</title>
        <authorList>
            <person name="Goeker M."/>
        </authorList>
    </citation>
    <scope>NUCLEOTIDE SEQUENCE [LARGE SCALE GENOMIC DNA]</scope>
    <source>
        <strain evidence="3 4">DSM 24194</strain>
    </source>
</reference>
<dbReference type="GO" id="GO:0008168">
    <property type="term" value="F:methyltransferase activity"/>
    <property type="evidence" value="ECO:0007669"/>
    <property type="project" value="UniProtKB-KW"/>
</dbReference>
<dbReference type="AlphaFoldDB" id="A0A839YY85"/>
<evidence type="ECO:0000256" key="1">
    <source>
        <dbReference type="SAM" id="MobiDB-lite"/>
    </source>
</evidence>
<sequence length="116" mass="12956">MVKKLARLFVIKTRFEAYAVTYAIALGAISRGQVYLQQYPGSGGLLLFACCLALPFIAGAKLLDAVRARPEKPAVAAGPYLPQTRLRKRAHRPRRHRRISDIRRKASQLPSATSRR</sequence>
<dbReference type="GO" id="GO:0032259">
    <property type="term" value="P:methylation"/>
    <property type="evidence" value="ECO:0007669"/>
    <property type="project" value="UniProtKB-KW"/>
</dbReference>
<evidence type="ECO:0000313" key="3">
    <source>
        <dbReference type="EMBL" id="MBB3763278.1"/>
    </source>
</evidence>
<organism evidence="3 4">
    <name type="scientific">Sphingomicrobium lutaoense</name>
    <dbReference type="NCBI Taxonomy" id="515949"/>
    <lineage>
        <taxon>Bacteria</taxon>
        <taxon>Pseudomonadati</taxon>
        <taxon>Pseudomonadota</taxon>
        <taxon>Alphaproteobacteria</taxon>
        <taxon>Sphingomonadales</taxon>
        <taxon>Sphingomonadaceae</taxon>
        <taxon>Sphingomicrobium</taxon>
    </lineage>
</organism>
<name>A0A839YY85_9SPHN</name>
<protein>
    <submittedName>
        <fullName evidence="3">Protein-S-isoprenylcysteine O-methyltransferase Ste14</fullName>
    </submittedName>
</protein>
<keyword evidence="4" id="KW-1185">Reference proteome</keyword>
<dbReference type="EMBL" id="JACICF010000001">
    <property type="protein sequence ID" value="MBB3763278.1"/>
    <property type="molecule type" value="Genomic_DNA"/>
</dbReference>
<dbReference type="Proteomes" id="UP000578569">
    <property type="component" value="Unassembled WGS sequence"/>
</dbReference>
<feature type="transmembrane region" description="Helical" evidence="2">
    <location>
        <begin position="15"/>
        <end position="36"/>
    </location>
</feature>
<keyword evidence="2" id="KW-1133">Transmembrane helix</keyword>
<accession>A0A839YY85</accession>
<gene>
    <name evidence="3" type="ORF">FHS50_000301</name>
</gene>
<keyword evidence="2" id="KW-0812">Transmembrane</keyword>
<proteinExistence type="predicted"/>
<keyword evidence="3" id="KW-0808">Transferase</keyword>
<dbReference type="RefSeq" id="WP_343050573.1">
    <property type="nucleotide sequence ID" value="NZ_JACICF010000001.1"/>
</dbReference>
<keyword evidence="3" id="KW-0489">Methyltransferase</keyword>
<feature type="transmembrane region" description="Helical" evidence="2">
    <location>
        <begin position="42"/>
        <end position="63"/>
    </location>
</feature>